<name>A0ABR8XYS5_9BACL</name>
<evidence type="ECO:0000313" key="3">
    <source>
        <dbReference type="Proteomes" id="UP000619101"/>
    </source>
</evidence>
<evidence type="ECO:0000313" key="2">
    <source>
        <dbReference type="EMBL" id="MBD8037106.1"/>
    </source>
</evidence>
<sequence>MYFPELLEEYKQLLKQMKSEGVTSGDLYREVKQAIEWMETGYDPAEYRAATRVDAFPMDPYHMQTYMAYVNDDEMLMPEFLVPIKEKIEANFIDVDVDAPEWQSYVTFMMRDVNVAVKKANELKEKIKSALKGLTADERAVYVAIKGELMSFSKVAKMLDVSKSTVQSYYERACRKIHYNVQNGSQLSLFVS</sequence>
<dbReference type="Proteomes" id="UP000619101">
    <property type="component" value="Unassembled WGS sequence"/>
</dbReference>
<gene>
    <name evidence="2" type="ORF">H9635_10145</name>
</gene>
<comment type="caution">
    <text evidence="2">The sequence shown here is derived from an EMBL/GenBank/DDBJ whole genome shotgun (WGS) entry which is preliminary data.</text>
</comment>
<dbReference type="Pfam" id="PF08281">
    <property type="entry name" value="Sigma70_r4_2"/>
    <property type="match status" value="1"/>
</dbReference>
<dbReference type="EMBL" id="JACSPZ010000004">
    <property type="protein sequence ID" value="MBD8037106.1"/>
    <property type="molecule type" value="Genomic_DNA"/>
</dbReference>
<proteinExistence type="predicted"/>
<feature type="domain" description="RNA polymerase sigma factor 70 region 4 type 2" evidence="1">
    <location>
        <begin position="125"/>
        <end position="177"/>
    </location>
</feature>
<keyword evidence="3" id="KW-1185">Reference proteome</keyword>
<reference evidence="2 3" key="1">
    <citation type="submission" date="2020-08" db="EMBL/GenBank/DDBJ databases">
        <title>A Genomic Blueprint of the Chicken Gut Microbiome.</title>
        <authorList>
            <person name="Gilroy R."/>
            <person name="Ravi A."/>
            <person name="Getino M."/>
            <person name="Pursley I."/>
            <person name="Horton D.L."/>
            <person name="Alikhan N.-F."/>
            <person name="Baker D."/>
            <person name="Gharbi K."/>
            <person name="Hall N."/>
            <person name="Watson M."/>
            <person name="Adriaenssens E.M."/>
            <person name="Foster-Nyarko E."/>
            <person name="Jarju S."/>
            <person name="Secka A."/>
            <person name="Antonio M."/>
            <person name="Oren A."/>
            <person name="Chaudhuri R."/>
            <person name="La Ragione R.M."/>
            <person name="Hildebrand F."/>
            <person name="Pallen M.J."/>
        </authorList>
    </citation>
    <scope>NUCLEOTIDE SEQUENCE [LARGE SCALE GENOMIC DNA]</scope>
    <source>
        <strain evidence="2 3">A46</strain>
    </source>
</reference>
<dbReference type="InterPro" id="IPR013249">
    <property type="entry name" value="RNA_pol_sigma70_r4_t2"/>
</dbReference>
<dbReference type="CDD" id="cd06171">
    <property type="entry name" value="Sigma70_r4"/>
    <property type="match status" value="1"/>
</dbReference>
<protein>
    <recommendedName>
        <fullName evidence="1">RNA polymerase sigma factor 70 region 4 type 2 domain-containing protein</fullName>
    </recommendedName>
</protein>
<dbReference type="InterPro" id="IPR036388">
    <property type="entry name" value="WH-like_DNA-bd_sf"/>
</dbReference>
<organism evidence="2 3">
    <name type="scientific">Solibacillus faecavium</name>
    <dbReference type="NCBI Taxonomy" id="2762221"/>
    <lineage>
        <taxon>Bacteria</taxon>
        <taxon>Bacillati</taxon>
        <taxon>Bacillota</taxon>
        <taxon>Bacilli</taxon>
        <taxon>Bacillales</taxon>
        <taxon>Caryophanaceae</taxon>
        <taxon>Solibacillus</taxon>
    </lineage>
</organism>
<evidence type="ECO:0000259" key="1">
    <source>
        <dbReference type="Pfam" id="PF08281"/>
    </source>
</evidence>
<dbReference type="Gene3D" id="1.10.10.10">
    <property type="entry name" value="Winged helix-like DNA-binding domain superfamily/Winged helix DNA-binding domain"/>
    <property type="match status" value="1"/>
</dbReference>
<dbReference type="InterPro" id="IPR013324">
    <property type="entry name" value="RNA_pol_sigma_r3/r4-like"/>
</dbReference>
<accession>A0ABR8XYS5</accession>
<dbReference type="RefSeq" id="WP_191700176.1">
    <property type="nucleotide sequence ID" value="NZ_JACSPZ010000004.1"/>
</dbReference>
<dbReference type="SUPFAM" id="SSF88659">
    <property type="entry name" value="Sigma3 and sigma4 domains of RNA polymerase sigma factors"/>
    <property type="match status" value="1"/>
</dbReference>